<gene>
    <name evidence="1" type="ORF">C5613_24605</name>
</gene>
<evidence type="ECO:0000313" key="2">
    <source>
        <dbReference type="Proteomes" id="UP000239290"/>
    </source>
</evidence>
<reference evidence="2" key="1">
    <citation type="submission" date="2018-02" db="EMBL/GenBank/DDBJ databases">
        <title>Draft genome sequencing of Rhodococcus opacus KU647198.</title>
        <authorList>
            <person name="Zheng B.-X."/>
        </authorList>
    </citation>
    <scope>NUCLEOTIDE SEQUENCE [LARGE SCALE GENOMIC DNA]</scope>
    <source>
        <strain evidence="2">04-OD7</strain>
    </source>
</reference>
<protein>
    <submittedName>
        <fullName evidence="1">Uncharacterized protein</fullName>
    </submittedName>
</protein>
<dbReference type="Proteomes" id="UP000239290">
    <property type="component" value="Unassembled WGS sequence"/>
</dbReference>
<feature type="non-terminal residue" evidence="1">
    <location>
        <position position="70"/>
    </location>
</feature>
<sequence>MAQSKLSLPDSGDRQAWLVMTKSAYRRLGGGSKYDDNPASHYSWDSTVPNHLNVRAGDIILLWNERESLG</sequence>
<dbReference type="AlphaFoldDB" id="A0A2S8J4G9"/>
<proteinExistence type="predicted"/>
<evidence type="ECO:0000313" key="1">
    <source>
        <dbReference type="EMBL" id="PQP21928.1"/>
    </source>
</evidence>
<name>A0A2S8J4G9_RHOOP</name>
<organism evidence="1 2">
    <name type="scientific">Rhodococcus opacus</name>
    <name type="common">Nocardia opaca</name>
    <dbReference type="NCBI Taxonomy" id="37919"/>
    <lineage>
        <taxon>Bacteria</taxon>
        <taxon>Bacillati</taxon>
        <taxon>Actinomycetota</taxon>
        <taxon>Actinomycetes</taxon>
        <taxon>Mycobacteriales</taxon>
        <taxon>Nocardiaceae</taxon>
        <taxon>Rhodococcus</taxon>
    </lineage>
</organism>
<dbReference type="RefSeq" id="WP_198602155.1">
    <property type="nucleotide sequence ID" value="NZ_PUIO01000033.1"/>
</dbReference>
<dbReference type="EMBL" id="PUIO01000033">
    <property type="protein sequence ID" value="PQP21928.1"/>
    <property type="molecule type" value="Genomic_DNA"/>
</dbReference>
<comment type="caution">
    <text evidence="1">The sequence shown here is derived from an EMBL/GenBank/DDBJ whole genome shotgun (WGS) entry which is preliminary data.</text>
</comment>
<accession>A0A2S8J4G9</accession>